<feature type="transmembrane region" description="Helical" evidence="4">
    <location>
        <begin position="55"/>
        <end position="80"/>
    </location>
</feature>
<name>J0D487_9BIFI</name>
<feature type="compositionally biased region" description="Polar residues" evidence="3">
    <location>
        <begin position="1"/>
        <end position="10"/>
    </location>
</feature>
<evidence type="ECO:0000256" key="3">
    <source>
        <dbReference type="SAM" id="MobiDB-lite"/>
    </source>
</evidence>
<dbReference type="SUPFAM" id="SSF63817">
    <property type="entry name" value="Sortase"/>
    <property type="match status" value="1"/>
</dbReference>
<keyword evidence="4" id="KW-0812">Transmembrane</keyword>
<organism evidence="5 6">
    <name type="scientific">Scardovia wiggsiae F0424</name>
    <dbReference type="NCBI Taxonomy" id="857290"/>
    <lineage>
        <taxon>Bacteria</taxon>
        <taxon>Bacillati</taxon>
        <taxon>Actinomycetota</taxon>
        <taxon>Actinomycetes</taxon>
        <taxon>Bifidobacteriales</taxon>
        <taxon>Bifidobacteriaceae</taxon>
        <taxon>Scardovia</taxon>
    </lineage>
</organism>
<evidence type="ECO:0000256" key="2">
    <source>
        <dbReference type="PIRSR" id="PIRSR605754-1"/>
    </source>
</evidence>
<gene>
    <name evidence="5" type="ORF">HMPREF9156_00899</name>
</gene>
<dbReference type="InterPro" id="IPR023365">
    <property type="entry name" value="Sortase_dom-sf"/>
</dbReference>
<feature type="region of interest" description="Disordered" evidence="3">
    <location>
        <begin position="1"/>
        <end position="48"/>
    </location>
</feature>
<dbReference type="Proteomes" id="UP000006415">
    <property type="component" value="Unassembled WGS sequence"/>
</dbReference>
<dbReference type="NCBIfam" id="NF033747">
    <property type="entry name" value="class_E_sortase"/>
    <property type="match status" value="1"/>
</dbReference>
<dbReference type="AlphaFoldDB" id="J0D487"/>
<protein>
    <submittedName>
        <fullName evidence="5">Sortase</fullName>
    </submittedName>
</protein>
<dbReference type="eggNOG" id="COG3764">
    <property type="taxonomic scope" value="Bacteria"/>
</dbReference>
<reference evidence="5 6" key="1">
    <citation type="submission" date="2012-01" db="EMBL/GenBank/DDBJ databases">
        <title>The Genome Sequence of Scardovia wiggsiae F0424.</title>
        <authorList>
            <consortium name="The Broad Institute Genome Sequencing Platform"/>
            <person name="Earl A."/>
            <person name="Ward D."/>
            <person name="Feldgarden M."/>
            <person name="Gevers D."/>
            <person name="Izard J."/>
            <person name="Ganesan A."/>
            <person name="Baranova O.V."/>
            <person name="Blanton J.M."/>
            <person name="Tanner A.C."/>
            <person name="Mathney J."/>
            <person name="Dewhirst F.E."/>
            <person name="Young S.K."/>
            <person name="Zeng Q."/>
            <person name="Gargeya S."/>
            <person name="Fitzgerald M."/>
            <person name="Haas B."/>
            <person name="Abouelleil A."/>
            <person name="Alvarado L."/>
            <person name="Arachchi H.M."/>
            <person name="Berlin A."/>
            <person name="Chapman S.B."/>
            <person name="Gearin G."/>
            <person name="Goldberg J."/>
            <person name="Griggs A."/>
            <person name="Gujja S."/>
            <person name="Hansen M."/>
            <person name="Heiman D."/>
            <person name="Howarth C."/>
            <person name="Larimer J."/>
            <person name="Lui A."/>
            <person name="MacDonald P.J.P."/>
            <person name="McCowen C."/>
            <person name="Montmayeur A."/>
            <person name="Murphy C."/>
            <person name="Neiman D."/>
            <person name="Pearson M."/>
            <person name="Priest M."/>
            <person name="Roberts A."/>
            <person name="Saif S."/>
            <person name="Shea T."/>
            <person name="Sisk P."/>
            <person name="Stolte C."/>
            <person name="Sykes S."/>
            <person name="Wortman J."/>
            <person name="Nusbaum C."/>
            <person name="Birren B."/>
        </authorList>
    </citation>
    <scope>NUCLEOTIDE SEQUENCE [LARGE SCALE GENOMIC DNA]</scope>
    <source>
        <strain evidence="5 6">F0424</strain>
    </source>
</reference>
<dbReference type="OrthoDB" id="5242879at2"/>
<feature type="transmembrane region" description="Helical" evidence="4">
    <location>
        <begin position="316"/>
        <end position="335"/>
    </location>
</feature>
<dbReference type="Pfam" id="PF04203">
    <property type="entry name" value="Sortase"/>
    <property type="match status" value="1"/>
</dbReference>
<dbReference type="CDD" id="cd05830">
    <property type="entry name" value="Sortase_E"/>
    <property type="match status" value="1"/>
</dbReference>
<dbReference type="InterPro" id="IPR053465">
    <property type="entry name" value="Sortase_Class_E"/>
</dbReference>
<evidence type="ECO:0000256" key="1">
    <source>
        <dbReference type="ARBA" id="ARBA00022801"/>
    </source>
</evidence>
<keyword evidence="1" id="KW-0378">Hydrolase</keyword>
<dbReference type="NCBIfam" id="TIGR01076">
    <property type="entry name" value="sortase_fam"/>
    <property type="match status" value="1"/>
</dbReference>
<dbReference type="STRING" id="857290.HMPREF9156_00899"/>
<feature type="transmembrane region" description="Helical" evidence="4">
    <location>
        <begin position="372"/>
        <end position="391"/>
    </location>
</feature>
<dbReference type="InterPro" id="IPR005754">
    <property type="entry name" value="Sortase"/>
</dbReference>
<feature type="active site" description="Acyl-thioester intermediate" evidence="2">
    <location>
        <position position="256"/>
    </location>
</feature>
<keyword evidence="4" id="KW-1133">Transmembrane helix</keyword>
<evidence type="ECO:0000313" key="6">
    <source>
        <dbReference type="Proteomes" id="UP000006415"/>
    </source>
</evidence>
<keyword evidence="6" id="KW-1185">Reference proteome</keyword>
<evidence type="ECO:0000256" key="4">
    <source>
        <dbReference type="SAM" id="Phobius"/>
    </source>
</evidence>
<dbReference type="EMBL" id="AGZS01000004">
    <property type="protein sequence ID" value="EJD64780.1"/>
    <property type="molecule type" value="Genomic_DNA"/>
</dbReference>
<sequence>MTDNTPQMDSATDAGTGFESVIGDPSADNANASQAGGHRVSGSHRAARTASSKRTISAVAGVIGEILITLAVIVGFYLAWQMWWTGVMSQRTQASDDEVQTSSWTSAKSSDNTYRIAKANPVSTTPLEEGKYQTSKIMSKIYIPRFGAKWVRNIVEGTDIQQLNMHGLGHYSESQKAGAIGNFAVAGHRAGYGEPLAHIDDFKPGDKIVLRTQNYWYVYEYTNHEIVDPENVGVIEPVPNHPGQKPTERLITLTTCEPRYAYITAAHRWIAYGKLVSWSRVSEGVPKELASKARDGQVVFAQEEGTTVLPPDMSHIALASLLSYVVVYLAALAVWRYRGVRKYLGTAKEKRPVFSLYGWLTRIQPGPLPVRIVLVLLLCATLIAVFFQWGYPWMAQNLPFLQLTSNYVG</sequence>
<keyword evidence="4" id="KW-0472">Membrane</keyword>
<dbReference type="Gene3D" id="2.40.260.10">
    <property type="entry name" value="Sortase"/>
    <property type="match status" value="1"/>
</dbReference>
<comment type="caution">
    <text evidence="5">The sequence shown here is derived from an EMBL/GenBank/DDBJ whole genome shotgun (WGS) entry which is preliminary data.</text>
</comment>
<dbReference type="HOGENOM" id="CLU_713501_0_0_11"/>
<dbReference type="GO" id="GO:0016787">
    <property type="term" value="F:hydrolase activity"/>
    <property type="evidence" value="ECO:0007669"/>
    <property type="project" value="UniProtKB-KW"/>
</dbReference>
<feature type="active site" description="Proton donor/acceptor" evidence="2">
    <location>
        <position position="188"/>
    </location>
</feature>
<proteinExistence type="predicted"/>
<accession>J0D487</accession>
<dbReference type="InterPro" id="IPR042003">
    <property type="entry name" value="Sortase_E"/>
</dbReference>
<dbReference type="RefSeq" id="WP_007147963.1">
    <property type="nucleotide sequence ID" value="NZ_AKCI01000001.1"/>
</dbReference>
<evidence type="ECO:0000313" key="5">
    <source>
        <dbReference type="EMBL" id="EJD64780.1"/>
    </source>
</evidence>